<evidence type="ECO:0000313" key="1">
    <source>
        <dbReference type="EMBL" id="CAB3691995.1"/>
    </source>
</evidence>
<sequence>MKKRLMQPLLPWRCVGWSDLTVNFFVVASAGGEDCASPDGWVVDGAEALIELVLQLGDVSFSVHLLARGDADASVTLCRVSGLWQEVQAEDSDVVHYWYSTTDGETRRCSPAASGRRVKRPRLVKVLSFENG</sequence>
<reference evidence="2 3" key="1">
    <citation type="submission" date="2018-01" db="EMBL/GenBank/DDBJ databases">
        <title>Whole genome analyses suggest that Burkholderia sensu lato contains two further novel genera in the rhizoxinica-symbiotica group Mycetohabitans gen. nov., and Trinickia gen. nov.: implications for the evolution of diazotrophy and nodulation in the Burkholderiaceae.</title>
        <authorList>
            <person name="Estrada-de los Santos P."/>
            <person name="Palmer M."/>
            <person name="Chavez-Ramirez B."/>
            <person name="Beukes C."/>
            <person name="Steenkamp E.T."/>
            <person name="Hirsch A.M."/>
            <person name="Manyaka P."/>
            <person name="Maluk M."/>
            <person name="Lafos M."/>
            <person name="Crook M."/>
            <person name="Gross E."/>
            <person name="Simon M.F."/>
            <person name="Bueno dos Reis Junior F."/>
            <person name="Poole P.S."/>
            <person name="Venter S.N."/>
            <person name="James E.K."/>
        </authorList>
    </citation>
    <scope>NUCLEOTIDE SEQUENCE [LARGE SCALE GENOMIC DNA]</scope>
    <source>
        <strain evidence="2 3">WSM 3937</strain>
    </source>
</reference>
<proteinExistence type="predicted"/>
<organism evidence="1 4">
    <name type="scientific">Paraburkholderia rhynchosiae</name>
    <dbReference type="NCBI Taxonomy" id="487049"/>
    <lineage>
        <taxon>Bacteria</taxon>
        <taxon>Pseudomonadati</taxon>
        <taxon>Pseudomonadota</taxon>
        <taxon>Betaproteobacteria</taxon>
        <taxon>Burkholderiales</taxon>
        <taxon>Burkholderiaceae</taxon>
        <taxon>Paraburkholderia</taxon>
    </lineage>
</organism>
<evidence type="ECO:0000313" key="3">
    <source>
        <dbReference type="Proteomes" id="UP000235659"/>
    </source>
</evidence>
<accession>A0A2N7WLR2</accession>
<evidence type="ECO:0000313" key="4">
    <source>
        <dbReference type="Proteomes" id="UP000494205"/>
    </source>
</evidence>
<dbReference type="Proteomes" id="UP000494205">
    <property type="component" value="Unassembled WGS sequence"/>
</dbReference>
<dbReference type="Proteomes" id="UP000235659">
    <property type="component" value="Unassembled WGS sequence"/>
</dbReference>
<name>A0A2N7WLR2_9BURK</name>
<gene>
    <name evidence="2" type="ORF">C0Z16_15555</name>
    <name evidence="1" type="ORF">LMG27174_03218</name>
</gene>
<protein>
    <submittedName>
        <fullName evidence="1">Uncharacterized protein</fullName>
    </submittedName>
</protein>
<reference evidence="1 4" key="2">
    <citation type="submission" date="2020-04" db="EMBL/GenBank/DDBJ databases">
        <authorList>
            <person name="De Canck E."/>
        </authorList>
    </citation>
    <scope>NUCLEOTIDE SEQUENCE [LARGE SCALE GENOMIC DNA]</scope>
    <source>
        <strain evidence="1 4">LMG 27174</strain>
    </source>
</reference>
<dbReference type="EMBL" id="CADIJZ010000010">
    <property type="protein sequence ID" value="CAB3691995.1"/>
    <property type="molecule type" value="Genomic_DNA"/>
</dbReference>
<dbReference type="AlphaFoldDB" id="A0A2N7WLR2"/>
<keyword evidence="3" id="KW-1185">Reference proteome</keyword>
<dbReference type="EMBL" id="PNXY01000009">
    <property type="protein sequence ID" value="PMS30357.1"/>
    <property type="molecule type" value="Genomic_DNA"/>
</dbReference>
<evidence type="ECO:0000313" key="2">
    <source>
        <dbReference type="EMBL" id="PMS30357.1"/>
    </source>
</evidence>